<evidence type="ECO:0000256" key="7">
    <source>
        <dbReference type="ARBA" id="ARBA00023709"/>
    </source>
</evidence>
<comment type="similarity">
    <text evidence="2 11">Belongs to the enoyl-CoA hydratase/isomerase family.</text>
</comment>
<reference evidence="12 13" key="1">
    <citation type="submission" date="2017-04" db="EMBL/GenBank/DDBJ databases">
        <title>Whole Genome Sequence of 1,4-Dioxane Degrading Bacterium Mycobacterium dioxanotrophicus PH-06.</title>
        <authorList>
            <person name="He Y."/>
        </authorList>
    </citation>
    <scope>NUCLEOTIDE SEQUENCE [LARGE SCALE GENOMIC DNA]</scope>
    <source>
        <strain evidence="12 13">PH-06</strain>
    </source>
</reference>
<dbReference type="Gene3D" id="1.10.12.10">
    <property type="entry name" value="Lyase 2-enoyl-coa Hydratase, Chain A, domain 2"/>
    <property type="match status" value="1"/>
</dbReference>
<dbReference type="FunFam" id="1.10.12.10:FF:000001">
    <property type="entry name" value="Probable enoyl-CoA hydratase, mitochondrial"/>
    <property type="match status" value="1"/>
</dbReference>
<keyword evidence="4" id="KW-0276">Fatty acid metabolism</keyword>
<evidence type="ECO:0000313" key="12">
    <source>
        <dbReference type="EMBL" id="ART71923.1"/>
    </source>
</evidence>
<dbReference type="InterPro" id="IPR018376">
    <property type="entry name" value="Enoyl-CoA_hyd/isom_CS"/>
</dbReference>
<protein>
    <recommendedName>
        <fullName evidence="9">Probable enoyl-CoA hydratase EchA17</fullName>
        <ecNumber evidence="3">4.2.1.17</ecNumber>
    </recommendedName>
    <alternativeName>
        <fullName evidence="10">Probable enoyl-CoA hydratase echA17</fullName>
    </alternativeName>
</protein>
<dbReference type="OrthoDB" id="8452484at2"/>
<dbReference type="EC" id="4.2.1.17" evidence="3"/>
<sequence length="317" mass="33856">MHGFVSTGSAEPRIGRSHHVIRPIDEFCPLLHQTRRRTATVRKSDSYTCRDAGRWSSVTTDACPAPLVLREDRGPVRILTLNRPAALNALSARLIDQLHTALREADTDHAVRALVLTGANGNFAAGADIAEMADESFLDMFLQDYANSGWESTSAVRTPIIAAVAGYALGGGTELAMMCDMVFAAESSVFGLPETTLGIIPGAGGTQRLSRAVGKSVAMDMILTGRRITGREALAMGLAARLVADDALLDTAVEAASIIAGRSWPATLMAKEAVNHSFNSTLNEGIRVERRFFNALFATDGQKDGMAAFLARRPKNG</sequence>
<gene>
    <name evidence="12" type="ORF">BTO20_28250</name>
</gene>
<keyword evidence="13" id="KW-1185">Reference proteome</keyword>
<evidence type="ECO:0000256" key="1">
    <source>
        <dbReference type="ARBA" id="ARBA00002994"/>
    </source>
</evidence>
<dbReference type="FunFam" id="3.90.226.10:FF:000009">
    <property type="entry name" value="Carnitinyl-CoA dehydratase"/>
    <property type="match status" value="1"/>
</dbReference>
<comment type="catalytic activity">
    <reaction evidence="7">
        <text>a (3S)-3-hydroxyacyl-CoA = a (2E)-enoyl-CoA + H2O</text>
        <dbReference type="Rhea" id="RHEA:16105"/>
        <dbReference type="ChEBI" id="CHEBI:15377"/>
        <dbReference type="ChEBI" id="CHEBI:57318"/>
        <dbReference type="ChEBI" id="CHEBI:58856"/>
        <dbReference type="EC" id="4.2.1.17"/>
    </reaction>
</comment>
<evidence type="ECO:0000256" key="10">
    <source>
        <dbReference type="ARBA" id="ARBA00073436"/>
    </source>
</evidence>
<dbReference type="GO" id="GO:0004300">
    <property type="term" value="F:enoyl-CoA hydratase activity"/>
    <property type="evidence" value="ECO:0007669"/>
    <property type="project" value="UniProtKB-EC"/>
</dbReference>
<comment type="function">
    <text evidence="1">Could possibly oxidize fatty acids using specific components.</text>
</comment>
<evidence type="ECO:0000256" key="2">
    <source>
        <dbReference type="ARBA" id="ARBA00005254"/>
    </source>
</evidence>
<dbReference type="InterPro" id="IPR014748">
    <property type="entry name" value="Enoyl-CoA_hydra_C"/>
</dbReference>
<evidence type="ECO:0000256" key="11">
    <source>
        <dbReference type="RuleBase" id="RU003707"/>
    </source>
</evidence>
<name>A0A1Y0C9K8_9MYCO</name>
<evidence type="ECO:0000256" key="6">
    <source>
        <dbReference type="ARBA" id="ARBA00023239"/>
    </source>
</evidence>
<evidence type="ECO:0000256" key="8">
    <source>
        <dbReference type="ARBA" id="ARBA00023717"/>
    </source>
</evidence>
<dbReference type="Gene3D" id="3.90.226.10">
    <property type="entry name" value="2-enoyl-CoA Hydratase, Chain A, domain 1"/>
    <property type="match status" value="1"/>
</dbReference>
<dbReference type="PROSITE" id="PS00166">
    <property type="entry name" value="ENOYL_COA_HYDRATASE"/>
    <property type="match status" value="1"/>
</dbReference>
<dbReference type="GO" id="GO:0006635">
    <property type="term" value="P:fatty acid beta-oxidation"/>
    <property type="evidence" value="ECO:0007669"/>
    <property type="project" value="TreeGrafter"/>
</dbReference>
<accession>A0A1Y0C9K8</accession>
<keyword evidence="6" id="KW-0456">Lyase</keyword>
<dbReference type="EMBL" id="CP020809">
    <property type="protein sequence ID" value="ART71923.1"/>
    <property type="molecule type" value="Genomic_DNA"/>
</dbReference>
<dbReference type="PANTHER" id="PTHR11941">
    <property type="entry name" value="ENOYL-COA HYDRATASE-RELATED"/>
    <property type="match status" value="1"/>
</dbReference>
<evidence type="ECO:0000256" key="5">
    <source>
        <dbReference type="ARBA" id="ARBA00023098"/>
    </source>
</evidence>
<organism evidence="12 13">
    <name type="scientific">Mycobacterium dioxanotrophicus</name>
    <dbReference type="NCBI Taxonomy" id="482462"/>
    <lineage>
        <taxon>Bacteria</taxon>
        <taxon>Bacillati</taxon>
        <taxon>Actinomycetota</taxon>
        <taxon>Actinomycetes</taxon>
        <taxon>Mycobacteriales</taxon>
        <taxon>Mycobacteriaceae</taxon>
        <taxon>Mycobacterium</taxon>
    </lineage>
</organism>
<proteinExistence type="inferred from homology"/>
<dbReference type="InterPro" id="IPR029045">
    <property type="entry name" value="ClpP/crotonase-like_dom_sf"/>
</dbReference>
<dbReference type="Pfam" id="PF00378">
    <property type="entry name" value="ECH_1"/>
    <property type="match status" value="1"/>
</dbReference>
<dbReference type="PANTHER" id="PTHR11941:SF54">
    <property type="entry name" value="ENOYL-COA HYDRATASE, MITOCHONDRIAL"/>
    <property type="match status" value="1"/>
</dbReference>
<dbReference type="AlphaFoldDB" id="A0A1Y0C9K8"/>
<dbReference type="CDD" id="cd06558">
    <property type="entry name" value="crotonase-like"/>
    <property type="match status" value="1"/>
</dbReference>
<comment type="catalytic activity">
    <reaction evidence="8">
        <text>a 4-saturated-(3S)-3-hydroxyacyl-CoA = a (3E)-enoyl-CoA + H2O</text>
        <dbReference type="Rhea" id="RHEA:20724"/>
        <dbReference type="ChEBI" id="CHEBI:15377"/>
        <dbReference type="ChEBI" id="CHEBI:58521"/>
        <dbReference type="ChEBI" id="CHEBI:137480"/>
        <dbReference type="EC" id="4.2.1.17"/>
    </reaction>
</comment>
<dbReference type="KEGG" id="mdx:BTO20_28250"/>
<evidence type="ECO:0000256" key="3">
    <source>
        <dbReference type="ARBA" id="ARBA00012076"/>
    </source>
</evidence>
<evidence type="ECO:0000256" key="4">
    <source>
        <dbReference type="ARBA" id="ARBA00022832"/>
    </source>
</evidence>
<dbReference type="InterPro" id="IPR001753">
    <property type="entry name" value="Enoyl-CoA_hydra/iso"/>
</dbReference>
<evidence type="ECO:0000313" key="13">
    <source>
        <dbReference type="Proteomes" id="UP000195331"/>
    </source>
</evidence>
<evidence type="ECO:0000256" key="9">
    <source>
        <dbReference type="ARBA" id="ARBA00039456"/>
    </source>
</evidence>
<keyword evidence="5" id="KW-0443">Lipid metabolism</keyword>
<dbReference type="SUPFAM" id="SSF52096">
    <property type="entry name" value="ClpP/crotonase"/>
    <property type="match status" value="1"/>
</dbReference>
<dbReference type="Proteomes" id="UP000195331">
    <property type="component" value="Chromosome"/>
</dbReference>